<organism evidence="2 3">
    <name type="scientific">Anaerostipes butyraticus</name>
    <dbReference type="NCBI Taxonomy" id="645466"/>
    <lineage>
        <taxon>Bacteria</taxon>
        <taxon>Bacillati</taxon>
        <taxon>Bacillota</taxon>
        <taxon>Clostridia</taxon>
        <taxon>Lachnospirales</taxon>
        <taxon>Lachnospiraceae</taxon>
        <taxon>Anaerostipes</taxon>
    </lineage>
</organism>
<reference evidence="2" key="1">
    <citation type="submission" date="2020-06" db="EMBL/GenBank/DDBJ databases">
        <title>Characterization of fructooligosaccharide metabolism and fructooligosaccharide-degrading enzymes in human commensal butyrate producers.</title>
        <authorList>
            <person name="Tanno H."/>
            <person name="Fujii T."/>
            <person name="Hirano K."/>
            <person name="Maeno S."/>
            <person name="Tonozuka T."/>
            <person name="Sakamoto M."/>
            <person name="Ohkuma M."/>
            <person name="Tochio T."/>
            <person name="Endo A."/>
        </authorList>
    </citation>
    <scope>NUCLEOTIDE SEQUENCE</scope>
    <source>
        <strain evidence="2">JCM 17466</strain>
    </source>
</reference>
<dbReference type="InterPro" id="IPR043129">
    <property type="entry name" value="ATPase_NBD"/>
</dbReference>
<protein>
    <recommendedName>
        <fullName evidence="4">ROK family protein</fullName>
    </recommendedName>
</protein>
<name>A0A916Q835_9FIRM</name>
<evidence type="ECO:0000313" key="2">
    <source>
        <dbReference type="EMBL" id="GFO84811.1"/>
    </source>
</evidence>
<dbReference type="InterPro" id="IPR000600">
    <property type="entry name" value="ROK"/>
</dbReference>
<keyword evidence="3" id="KW-1185">Reference proteome</keyword>
<evidence type="ECO:0000313" key="3">
    <source>
        <dbReference type="Proteomes" id="UP000613208"/>
    </source>
</evidence>
<comment type="caution">
    <text evidence="2">The sequence shown here is derived from an EMBL/GenBank/DDBJ whole genome shotgun (WGS) entry which is preliminary data.</text>
</comment>
<dbReference type="RefSeq" id="WP_201310528.1">
    <property type="nucleotide sequence ID" value="NZ_BLYI01000027.1"/>
</dbReference>
<gene>
    <name evidence="2" type="primary">glk</name>
    <name evidence="2" type="ORF">ANBU17_11580</name>
</gene>
<evidence type="ECO:0008006" key="4">
    <source>
        <dbReference type="Google" id="ProtNLM"/>
    </source>
</evidence>
<dbReference type="SUPFAM" id="SSF53067">
    <property type="entry name" value="Actin-like ATPase domain"/>
    <property type="match status" value="1"/>
</dbReference>
<dbReference type="PANTHER" id="PTHR18964">
    <property type="entry name" value="ROK (REPRESSOR, ORF, KINASE) FAMILY"/>
    <property type="match status" value="1"/>
</dbReference>
<dbReference type="CDD" id="cd24152">
    <property type="entry name" value="ASKHA_NBD_ROK-like"/>
    <property type="match status" value="1"/>
</dbReference>
<dbReference type="Gene3D" id="3.30.420.40">
    <property type="match status" value="2"/>
</dbReference>
<sequence length="299" mass="33396">MEYLGIDIGGTYIKYGMIDENNTIIRQWKKETLLFEEKDAFYDYICDGLDLKNVACAGISAPGVLAEDSTIISKAAPNVCVMYGTNVNKEFEDRLKIPTRAVNDAKSAGLCEMKIGNGKGSKSSVYFVIGTGIGGCVCDEKGVIEGQNRIAGEFSQLPIGFLEDEPNKLKGLCEIASMTALIEIYNRKVEEEQQLKYGKEITDLYLAGDETAIQAMDEWCKNIILGLYIIITFYSPEIICIGGGISKEDWFIDKIRYMMENVVEHDFKDIADTRIERCRYDNDANLLGAVLFVRQQLGK</sequence>
<dbReference type="EMBL" id="BLYI01000027">
    <property type="protein sequence ID" value="GFO84811.1"/>
    <property type="molecule type" value="Genomic_DNA"/>
</dbReference>
<proteinExistence type="inferred from homology"/>
<evidence type="ECO:0000256" key="1">
    <source>
        <dbReference type="ARBA" id="ARBA00006479"/>
    </source>
</evidence>
<dbReference type="AlphaFoldDB" id="A0A916Q835"/>
<accession>A0A916Q835</accession>
<dbReference type="Proteomes" id="UP000613208">
    <property type="component" value="Unassembled WGS sequence"/>
</dbReference>
<dbReference type="Pfam" id="PF00480">
    <property type="entry name" value="ROK"/>
    <property type="match status" value="1"/>
</dbReference>
<comment type="similarity">
    <text evidence="1">Belongs to the ROK (NagC/XylR) family.</text>
</comment>
<dbReference type="PANTHER" id="PTHR18964:SF165">
    <property type="entry name" value="BETA-GLUCOSIDE KINASE"/>
    <property type="match status" value="1"/>
</dbReference>